<feature type="non-terminal residue" evidence="2">
    <location>
        <position position="1"/>
    </location>
</feature>
<dbReference type="AlphaFoldDB" id="A0A381YGT4"/>
<evidence type="ECO:0000313" key="2">
    <source>
        <dbReference type="EMBL" id="SVA75627.1"/>
    </source>
</evidence>
<keyword evidence="1" id="KW-1133">Transmembrane helix</keyword>
<evidence type="ECO:0000256" key="1">
    <source>
        <dbReference type="SAM" id="Phobius"/>
    </source>
</evidence>
<keyword evidence="1" id="KW-0812">Transmembrane</keyword>
<proteinExistence type="predicted"/>
<reference evidence="2" key="1">
    <citation type="submission" date="2018-05" db="EMBL/GenBank/DDBJ databases">
        <authorList>
            <person name="Lanie J.A."/>
            <person name="Ng W.-L."/>
            <person name="Kazmierczak K.M."/>
            <person name="Andrzejewski T.M."/>
            <person name="Davidsen T.M."/>
            <person name="Wayne K.J."/>
            <person name="Tettelin H."/>
            <person name="Glass J.I."/>
            <person name="Rusch D."/>
            <person name="Podicherti R."/>
            <person name="Tsui H.-C.T."/>
            <person name="Winkler M.E."/>
        </authorList>
    </citation>
    <scope>NUCLEOTIDE SEQUENCE</scope>
</reference>
<keyword evidence="1" id="KW-0472">Membrane</keyword>
<feature type="transmembrane region" description="Helical" evidence="1">
    <location>
        <begin position="6"/>
        <end position="24"/>
    </location>
</feature>
<protein>
    <submittedName>
        <fullName evidence="2">Uncharacterized protein</fullName>
    </submittedName>
</protein>
<dbReference type="EMBL" id="UINC01018086">
    <property type="protein sequence ID" value="SVA75627.1"/>
    <property type="molecule type" value="Genomic_DNA"/>
</dbReference>
<name>A0A381YGT4_9ZZZZ</name>
<sequence length="74" mass="7702">VNDVTVGGALVLVGAVHFVGGGLSDMMEKTLFGYSWLTVGRVLSLVPLSIGVAVLSKRFLGTEIDPLGISDEVQ</sequence>
<feature type="transmembrane region" description="Helical" evidence="1">
    <location>
        <begin position="31"/>
        <end position="55"/>
    </location>
</feature>
<organism evidence="2">
    <name type="scientific">marine metagenome</name>
    <dbReference type="NCBI Taxonomy" id="408172"/>
    <lineage>
        <taxon>unclassified sequences</taxon>
        <taxon>metagenomes</taxon>
        <taxon>ecological metagenomes</taxon>
    </lineage>
</organism>
<gene>
    <name evidence="2" type="ORF">METZ01_LOCUS128481</name>
</gene>
<accession>A0A381YGT4</accession>